<dbReference type="RefSeq" id="WP_074673401.1">
    <property type="nucleotide sequence ID" value="NZ_FNTB01000001.1"/>
</dbReference>
<dbReference type="PANTHER" id="PTHR31018:SF3">
    <property type="entry name" value="RECEPTOR PROTEIN-TYROSINE KINASE"/>
    <property type="match status" value="1"/>
</dbReference>
<comment type="subcellular location">
    <subcellularLocation>
        <location evidence="1">Cell projection</location>
        <location evidence="1">Cilium</location>
    </subcellularLocation>
    <subcellularLocation>
        <location evidence="3">Cytoplasm</location>
    </subcellularLocation>
    <subcellularLocation>
        <location evidence="2">Secreted</location>
        <location evidence="2">Cell wall</location>
    </subcellularLocation>
</comment>
<keyword evidence="5" id="KW-0134">Cell wall</keyword>
<dbReference type="InterPro" id="IPR013783">
    <property type="entry name" value="Ig-like_fold"/>
</dbReference>
<reference evidence="13 14" key="1">
    <citation type="submission" date="2016-10" db="EMBL/GenBank/DDBJ databases">
        <authorList>
            <person name="de Groot N.N."/>
        </authorList>
    </citation>
    <scope>NUCLEOTIDE SEQUENCE [LARGE SCALE GENOMIC DNA]</scope>
    <source>
        <strain evidence="13 14">MAR_2009_71</strain>
    </source>
</reference>
<dbReference type="InterPro" id="IPR051648">
    <property type="entry name" value="CWI-Assembly_Regulator"/>
</dbReference>
<evidence type="ECO:0000256" key="3">
    <source>
        <dbReference type="ARBA" id="ARBA00004496"/>
    </source>
</evidence>
<evidence type="ECO:0000256" key="11">
    <source>
        <dbReference type="SAM" id="SignalP"/>
    </source>
</evidence>
<evidence type="ECO:0000256" key="1">
    <source>
        <dbReference type="ARBA" id="ARBA00004138"/>
    </source>
</evidence>
<keyword evidence="9" id="KW-0325">Glycoprotein</keyword>
<dbReference type="InterPro" id="IPR053879">
    <property type="entry name" value="HYDIN_VesB_CFA65-like_Ig"/>
</dbReference>
<evidence type="ECO:0000256" key="10">
    <source>
        <dbReference type="ARBA" id="ARBA00023273"/>
    </source>
</evidence>
<keyword evidence="6" id="KW-0964">Secreted</keyword>
<evidence type="ECO:0000256" key="9">
    <source>
        <dbReference type="ARBA" id="ARBA00023180"/>
    </source>
</evidence>
<dbReference type="GO" id="GO:0005737">
    <property type="term" value="C:cytoplasm"/>
    <property type="evidence" value="ECO:0007669"/>
    <property type="project" value="UniProtKB-SubCell"/>
</dbReference>
<evidence type="ECO:0000259" key="12">
    <source>
        <dbReference type="Pfam" id="PF22544"/>
    </source>
</evidence>
<dbReference type="PANTHER" id="PTHR31018">
    <property type="entry name" value="SPORULATION-SPECIFIC PROTEIN-RELATED"/>
    <property type="match status" value="1"/>
</dbReference>
<feature type="domain" description="HYDIN/VesB/CFA65-like Ig-like" evidence="12">
    <location>
        <begin position="51"/>
        <end position="140"/>
    </location>
</feature>
<feature type="signal peptide" evidence="11">
    <location>
        <begin position="1"/>
        <end position="20"/>
    </location>
</feature>
<dbReference type="Proteomes" id="UP000183038">
    <property type="component" value="Unassembled WGS sequence"/>
</dbReference>
<accession>A0A1H4QUK5</accession>
<keyword evidence="8" id="KW-0969">Cilium</keyword>
<evidence type="ECO:0000256" key="4">
    <source>
        <dbReference type="ARBA" id="ARBA00022490"/>
    </source>
</evidence>
<evidence type="ECO:0000256" key="8">
    <source>
        <dbReference type="ARBA" id="ARBA00023069"/>
    </source>
</evidence>
<evidence type="ECO:0000313" key="13">
    <source>
        <dbReference type="EMBL" id="SEC23356.1"/>
    </source>
</evidence>
<dbReference type="AlphaFoldDB" id="A0A1H4QUK5"/>
<keyword evidence="4" id="KW-0963">Cytoplasm</keyword>
<keyword evidence="10" id="KW-0966">Cell projection</keyword>
<dbReference type="GO" id="GO:0030313">
    <property type="term" value="C:cell envelope"/>
    <property type="evidence" value="ECO:0007669"/>
    <property type="project" value="UniProtKB-SubCell"/>
</dbReference>
<sequence>MKIKNTILILAYILVFSSCASDDDNTPTQIDREPETVIEQTAIINFTNEESNEIDFGDVVVDIITTQVFNIENTGNSDLNITNIVIPDNYTIDISSTTITPDTNKDFTITFSPTEILDYSNVIQIESNATGGNDTITITGFGVSPIYDGSIVLNTQEEVDHFGKLGYTSITGGLNIGQVTSIASTIVDLEPLNKILEVGFLEVFSTTSLENLNGLEKLNVINSIQMVSNSALKNIDALKSVTKLEGYINFLSNNSLTKIDGLENLIEVKENVRFNKNALLENIDGLSSLKSVGTDFDLLGSPLIENLNGLSSLENVGVELHVSGSLLLENLNGLSNLKSASLLRFSDNVSLYDYCGIKDLLTNDGANLYHNGQRYNRFNPTKSEVVNSTCSELVPLGVYDGNLLMDSNSDIEKFVSKNFHTIRGSFGVNGQAITNLDFLENLETVTSDLNIRNTDLTNLDGLDKLIYVNQLFIQENAMLADYCGLNSFIENGTINNTGDYRYIITDNLYNPTLEELQNGQCTD</sequence>
<organism evidence="13 14">
    <name type="scientific">Maribacter dokdonensis</name>
    <dbReference type="NCBI Taxonomy" id="320912"/>
    <lineage>
        <taxon>Bacteria</taxon>
        <taxon>Pseudomonadati</taxon>
        <taxon>Bacteroidota</taxon>
        <taxon>Flavobacteriia</taxon>
        <taxon>Flavobacteriales</taxon>
        <taxon>Flavobacteriaceae</taxon>
        <taxon>Maribacter</taxon>
    </lineage>
</organism>
<dbReference type="InterPro" id="IPR036941">
    <property type="entry name" value="Rcpt_L-dom_sf"/>
</dbReference>
<name>A0A1H4QUK5_9FLAO</name>
<keyword evidence="7 11" id="KW-0732">Signal</keyword>
<evidence type="ECO:0000313" key="14">
    <source>
        <dbReference type="Proteomes" id="UP000183038"/>
    </source>
</evidence>
<evidence type="ECO:0000256" key="5">
    <source>
        <dbReference type="ARBA" id="ARBA00022512"/>
    </source>
</evidence>
<dbReference type="OrthoDB" id="9765957at2"/>
<gene>
    <name evidence="13" type="ORF">SAMN05192540_2681</name>
</gene>
<dbReference type="Gene3D" id="3.80.20.20">
    <property type="entry name" value="Receptor L-domain"/>
    <property type="match status" value="2"/>
</dbReference>
<evidence type="ECO:0000256" key="7">
    <source>
        <dbReference type="ARBA" id="ARBA00022729"/>
    </source>
</evidence>
<dbReference type="EMBL" id="FNTB01000001">
    <property type="protein sequence ID" value="SEC23356.1"/>
    <property type="molecule type" value="Genomic_DNA"/>
</dbReference>
<evidence type="ECO:0000256" key="6">
    <source>
        <dbReference type="ARBA" id="ARBA00022525"/>
    </source>
</evidence>
<dbReference type="Pfam" id="PF22544">
    <property type="entry name" value="HYDIN_VesB_CFA65-like_Ig"/>
    <property type="match status" value="1"/>
</dbReference>
<dbReference type="PROSITE" id="PS51257">
    <property type="entry name" value="PROKAR_LIPOPROTEIN"/>
    <property type="match status" value="1"/>
</dbReference>
<evidence type="ECO:0000256" key="2">
    <source>
        <dbReference type="ARBA" id="ARBA00004191"/>
    </source>
</evidence>
<dbReference type="Gene3D" id="2.60.40.10">
    <property type="entry name" value="Immunoglobulins"/>
    <property type="match status" value="1"/>
</dbReference>
<dbReference type="SUPFAM" id="SSF52058">
    <property type="entry name" value="L domain-like"/>
    <property type="match status" value="3"/>
</dbReference>
<protein>
    <recommendedName>
        <fullName evidence="12">HYDIN/VesB/CFA65-like Ig-like domain-containing protein</fullName>
    </recommendedName>
</protein>
<proteinExistence type="predicted"/>
<feature type="chain" id="PRO_5010187177" description="HYDIN/VesB/CFA65-like Ig-like domain-containing protein" evidence="11">
    <location>
        <begin position="21"/>
        <end position="523"/>
    </location>
</feature>